<organism>
    <name type="scientific">Serpula lacrymans var. lacrymans (strain S7.9)</name>
    <name type="common">Dry rot fungus</name>
    <dbReference type="NCBI Taxonomy" id="578457"/>
    <lineage>
        <taxon>Eukaryota</taxon>
        <taxon>Fungi</taxon>
        <taxon>Dikarya</taxon>
        <taxon>Basidiomycota</taxon>
        <taxon>Agaricomycotina</taxon>
        <taxon>Agaricomycetes</taxon>
        <taxon>Agaricomycetidae</taxon>
        <taxon>Boletales</taxon>
        <taxon>Coniophorineae</taxon>
        <taxon>Serpulaceae</taxon>
        <taxon>Serpula</taxon>
    </lineage>
</organism>
<accession>F8NPR5</accession>
<dbReference type="GeneID" id="18818053"/>
<dbReference type="EMBL" id="GL945431">
    <property type="protein sequence ID" value="EGO27221.1"/>
    <property type="molecule type" value="Genomic_DNA"/>
</dbReference>
<protein>
    <submittedName>
        <fullName evidence="1">Uncharacterized protein</fullName>
    </submittedName>
</protein>
<dbReference type="AlphaFoldDB" id="F8NPR5"/>
<reference evidence="1" key="1">
    <citation type="submission" date="2011-04" db="EMBL/GenBank/DDBJ databases">
        <title>Evolution of plant cell wall degrading machinery underlies the functional diversity of forest fungi.</title>
        <authorList>
            <consortium name="US DOE Joint Genome Institute (JGI-PGF)"/>
            <person name="Eastwood D.C."/>
            <person name="Floudas D."/>
            <person name="Binder M."/>
            <person name="Majcherczyk A."/>
            <person name="Schneider P."/>
            <person name="Aerts A."/>
            <person name="Asiegbu F.O."/>
            <person name="Baker S.E."/>
            <person name="Barry K."/>
            <person name="Bendiksby M."/>
            <person name="Blumentritt M."/>
            <person name="Coutinho P.M."/>
            <person name="Cullen D."/>
            <person name="Cullen D."/>
            <person name="Gathman A."/>
            <person name="Goodell B."/>
            <person name="Henrissat B."/>
            <person name="Ihrmark K."/>
            <person name="Kauserud H."/>
            <person name="Kohler A."/>
            <person name="LaButti K."/>
            <person name="Lapidus A."/>
            <person name="Lavin J.L."/>
            <person name="Lee Y.-H."/>
            <person name="Lindquist E."/>
            <person name="Lilly W."/>
            <person name="Lucas S."/>
            <person name="Morin E."/>
            <person name="Murat C."/>
            <person name="Oguiza J.A."/>
            <person name="Park J."/>
            <person name="Pisabarro A.G."/>
            <person name="Riley R."/>
            <person name="Rosling A."/>
            <person name="Salamov A."/>
            <person name="Schmidt O."/>
            <person name="Schmutz J."/>
            <person name="Skrede I."/>
            <person name="Stenlid J."/>
            <person name="Wiebenga A."/>
            <person name="Xie X."/>
            <person name="Kues U."/>
            <person name="Hibbett D.S."/>
            <person name="Hoffmeister D."/>
            <person name="Hogberg N."/>
            <person name="Martin F."/>
            <person name="Grigoriev I.V."/>
            <person name="Watkinson S.C."/>
        </authorList>
    </citation>
    <scope>NUCLEOTIDE SEQUENCE</scope>
    <source>
        <strain evidence="1">S7.9</strain>
    </source>
</reference>
<gene>
    <name evidence="1" type="ORF">SERLADRAFT_460253</name>
</gene>
<dbReference type="KEGG" id="sla:SERLADRAFT_460253"/>
<dbReference type="RefSeq" id="XP_007315312.1">
    <property type="nucleotide sequence ID" value="XM_007315250.1"/>
</dbReference>
<sequence>MRPPNSLGRVVPANGYRSFHPKPGIEKDIPFHCISHGRFFAIVIAITCPARNTNDVLV</sequence>
<dbReference type="Proteomes" id="UP000008064">
    <property type="component" value="Unassembled WGS sequence"/>
</dbReference>
<evidence type="ECO:0000313" key="1">
    <source>
        <dbReference type="EMBL" id="EGO27221.1"/>
    </source>
</evidence>
<dbReference type="HOGENOM" id="CLU_2980532_0_0_1"/>
<proteinExistence type="predicted"/>
<name>F8NPR5_SERL9</name>